<feature type="binding site" evidence="8">
    <location>
        <position position="156"/>
    </location>
    <ligand>
        <name>Fe cation</name>
        <dbReference type="ChEBI" id="CHEBI:24875"/>
        <note>catalytic</note>
    </ligand>
</feature>
<dbReference type="PANTHER" id="PTHR12918">
    <property type="entry name" value="CYSTEINE DIOXYGENASE"/>
    <property type="match status" value="1"/>
</dbReference>
<dbReference type="GO" id="GO:0019448">
    <property type="term" value="P:L-cysteine catabolic process"/>
    <property type="evidence" value="ECO:0007669"/>
    <property type="project" value="TreeGrafter"/>
</dbReference>
<dbReference type="CDD" id="cd10548">
    <property type="entry name" value="cupin_CDO"/>
    <property type="match status" value="1"/>
</dbReference>
<dbReference type="Pfam" id="PF05995">
    <property type="entry name" value="CDO_I"/>
    <property type="match status" value="1"/>
</dbReference>
<feature type="binding site" evidence="8">
    <location>
        <position position="209"/>
    </location>
    <ligand>
        <name>Fe cation</name>
        <dbReference type="ChEBI" id="CHEBI:24875"/>
        <note>catalytic</note>
    </ligand>
</feature>
<evidence type="ECO:0000256" key="5">
    <source>
        <dbReference type="ARBA" id="ARBA00023002"/>
    </source>
</evidence>
<dbReference type="InterPro" id="IPR010300">
    <property type="entry name" value="CDO_1"/>
</dbReference>
<evidence type="ECO:0000256" key="4">
    <source>
        <dbReference type="ARBA" id="ARBA00022964"/>
    </source>
</evidence>
<feature type="cross-link" description="3'-(S-cysteinyl)-tyrosine (Cys-Tyr)" evidence="7">
    <location>
        <begin position="163"/>
        <end position="224"/>
    </location>
</feature>
<evidence type="ECO:0000313" key="10">
    <source>
        <dbReference type="EMBL" id="CAD8924613.1"/>
    </source>
</evidence>
<dbReference type="EMBL" id="HBFS01026682">
    <property type="protein sequence ID" value="CAD8924613.1"/>
    <property type="molecule type" value="Transcribed_RNA"/>
</dbReference>
<evidence type="ECO:0000256" key="6">
    <source>
        <dbReference type="ARBA" id="ARBA00023004"/>
    </source>
</evidence>
<dbReference type="SUPFAM" id="SSF51182">
    <property type="entry name" value="RmlC-like cupins"/>
    <property type="match status" value="1"/>
</dbReference>
<proteinExistence type="inferred from homology"/>
<dbReference type="GO" id="GO:0017172">
    <property type="term" value="F:cysteine dioxygenase activity"/>
    <property type="evidence" value="ECO:0007669"/>
    <property type="project" value="UniProtKB-UniRule"/>
</dbReference>
<dbReference type="InterPro" id="IPR011051">
    <property type="entry name" value="RmlC_Cupin_sf"/>
</dbReference>
<organism evidence="10">
    <name type="scientific">Bicosoecida sp. CB-2014</name>
    <dbReference type="NCBI Taxonomy" id="1486930"/>
    <lineage>
        <taxon>Eukaryota</taxon>
        <taxon>Sar</taxon>
        <taxon>Stramenopiles</taxon>
        <taxon>Bigyra</taxon>
        <taxon>Opalozoa</taxon>
        <taxon>Bicosoecida</taxon>
    </lineage>
</organism>
<feature type="binding site" evidence="8">
    <location>
        <position position="158"/>
    </location>
    <ligand>
        <name>Fe cation</name>
        <dbReference type="ChEBI" id="CHEBI:24875"/>
        <note>catalytic</note>
    </ligand>
</feature>
<evidence type="ECO:0000256" key="8">
    <source>
        <dbReference type="PIRSR" id="PIRSR610300-51"/>
    </source>
</evidence>
<sequence length="272" mass="29212">MAAAEPLAEAAVPVGAAGDDTVAVKRRGVEAEHDAAAGRAGKRRAVAVDAHEGDAGAATAVDEAPPLPDIGTEKMGLSEFVDLAGKIVKACTGRPTAKCEPMKKLFSLYDEAGGDWRRFAIFDEGKRYTRNLVATDDESFTLMLLCWNADQPSPIHDHPCDGCWLKVIEGEVFEERYEERAGESELRMTLRQVGKAGDIMYMDDSLGFHRVGAVGGPAVTLHLYSPPFQQCRAWMTTEVGSMCRPTVTYHSEGGEVIDHAGAASARACAGKR</sequence>
<protein>
    <recommendedName>
        <fullName evidence="2 9">Cysteine dioxygenase</fullName>
        <ecNumber evidence="2 9">1.13.11.20</ecNumber>
    </recommendedName>
</protein>
<dbReference type="GO" id="GO:0008198">
    <property type="term" value="F:ferrous iron binding"/>
    <property type="evidence" value="ECO:0007669"/>
    <property type="project" value="TreeGrafter"/>
</dbReference>
<comment type="cofactor">
    <cofactor evidence="9">
        <name>Fe cation</name>
        <dbReference type="ChEBI" id="CHEBI:24875"/>
    </cofactor>
    <text evidence="9">Binds 1 Fe cation per subunit.</text>
</comment>
<dbReference type="AlphaFoldDB" id="A0A7S1CPC0"/>
<comment type="similarity">
    <text evidence="1 9">Belongs to the cysteine dioxygenase family.</text>
</comment>
<keyword evidence="6 8" id="KW-0408">Iron</keyword>
<dbReference type="PANTHER" id="PTHR12918:SF1">
    <property type="entry name" value="CYSTEINE DIOXYGENASE TYPE 1"/>
    <property type="match status" value="1"/>
</dbReference>
<dbReference type="InterPro" id="IPR014710">
    <property type="entry name" value="RmlC-like_jellyroll"/>
</dbReference>
<evidence type="ECO:0000256" key="9">
    <source>
        <dbReference type="RuleBase" id="RU366010"/>
    </source>
</evidence>
<name>A0A7S1CPC0_9STRA</name>
<accession>A0A7S1CPC0</accession>
<dbReference type="Gene3D" id="2.60.120.10">
    <property type="entry name" value="Jelly Rolls"/>
    <property type="match status" value="1"/>
</dbReference>
<keyword evidence="5 9" id="KW-0560">Oxidoreductase</keyword>
<evidence type="ECO:0000256" key="3">
    <source>
        <dbReference type="ARBA" id="ARBA00022723"/>
    </source>
</evidence>
<gene>
    <name evidence="10" type="ORF">BSP0115_LOCUS17877</name>
</gene>
<keyword evidence="3 8" id="KW-0479">Metal-binding</keyword>
<keyword evidence="7" id="KW-0883">Thioether bond</keyword>
<dbReference type="EC" id="1.13.11.20" evidence="2 9"/>
<comment type="catalytic activity">
    <reaction evidence="9">
        <text>L-cysteine + O2 = 3-sulfino-L-alanine + H(+)</text>
        <dbReference type="Rhea" id="RHEA:20441"/>
        <dbReference type="ChEBI" id="CHEBI:15378"/>
        <dbReference type="ChEBI" id="CHEBI:15379"/>
        <dbReference type="ChEBI" id="CHEBI:35235"/>
        <dbReference type="ChEBI" id="CHEBI:61085"/>
        <dbReference type="EC" id="1.13.11.20"/>
    </reaction>
</comment>
<evidence type="ECO:0000256" key="1">
    <source>
        <dbReference type="ARBA" id="ARBA00006622"/>
    </source>
</evidence>
<reference evidence="10" key="1">
    <citation type="submission" date="2021-01" db="EMBL/GenBank/DDBJ databases">
        <authorList>
            <person name="Corre E."/>
            <person name="Pelletier E."/>
            <person name="Niang G."/>
            <person name="Scheremetjew M."/>
            <person name="Finn R."/>
            <person name="Kale V."/>
            <person name="Holt S."/>
            <person name="Cochrane G."/>
            <person name="Meng A."/>
            <person name="Brown T."/>
            <person name="Cohen L."/>
        </authorList>
    </citation>
    <scope>NUCLEOTIDE SEQUENCE</scope>
    <source>
        <strain evidence="10">Ms1</strain>
    </source>
</reference>
<evidence type="ECO:0000256" key="2">
    <source>
        <dbReference type="ARBA" id="ARBA00013133"/>
    </source>
</evidence>
<keyword evidence="4 9" id="KW-0223">Dioxygenase</keyword>
<evidence type="ECO:0000256" key="7">
    <source>
        <dbReference type="PIRSR" id="PIRSR610300-50"/>
    </source>
</evidence>